<dbReference type="Proteomes" id="UP000887575">
    <property type="component" value="Unassembled WGS sequence"/>
</dbReference>
<sequence length="183" mass="21318">MEIKRRLYSYYQIKGNQDDSFIFIRKLFTFIMARKQSLKSRTAVVWLLTRDDLQQADRQHLLAQFHLVFPMYHFTEKAWAKVVRRALLEVEKKLWATDEEDDSESGSSISISVGNVSINSLSHEVEDQEQLEANQEASSSSVSQTDTRLIRLEKKLDKVTNEVHNVLQLLGYEGNEKKLRRGL</sequence>
<protein>
    <submittedName>
        <fullName evidence="3">Uncharacterized protein</fullName>
    </submittedName>
</protein>
<keyword evidence="1" id="KW-0175">Coiled coil</keyword>
<evidence type="ECO:0000313" key="2">
    <source>
        <dbReference type="Proteomes" id="UP000887575"/>
    </source>
</evidence>
<accession>A0AAF3ET94</accession>
<dbReference type="WBParaSite" id="MBELARI_LOCUS17371">
    <property type="protein sequence ID" value="MBELARI_LOCUS17371"/>
    <property type="gene ID" value="MBELARI_LOCUS17371"/>
</dbReference>
<evidence type="ECO:0000313" key="3">
    <source>
        <dbReference type="WBParaSite" id="MBELARI_LOCUS17371"/>
    </source>
</evidence>
<keyword evidence="2" id="KW-1185">Reference proteome</keyword>
<feature type="coiled-coil region" evidence="1">
    <location>
        <begin position="142"/>
        <end position="169"/>
    </location>
</feature>
<name>A0AAF3ET94_9BILA</name>
<reference evidence="3" key="1">
    <citation type="submission" date="2024-02" db="UniProtKB">
        <authorList>
            <consortium name="WormBaseParasite"/>
        </authorList>
    </citation>
    <scope>IDENTIFICATION</scope>
</reference>
<evidence type="ECO:0000256" key="1">
    <source>
        <dbReference type="SAM" id="Coils"/>
    </source>
</evidence>
<organism evidence="2 3">
    <name type="scientific">Mesorhabditis belari</name>
    <dbReference type="NCBI Taxonomy" id="2138241"/>
    <lineage>
        <taxon>Eukaryota</taxon>
        <taxon>Metazoa</taxon>
        <taxon>Ecdysozoa</taxon>
        <taxon>Nematoda</taxon>
        <taxon>Chromadorea</taxon>
        <taxon>Rhabditida</taxon>
        <taxon>Rhabditina</taxon>
        <taxon>Rhabditomorpha</taxon>
        <taxon>Rhabditoidea</taxon>
        <taxon>Rhabditidae</taxon>
        <taxon>Mesorhabditinae</taxon>
        <taxon>Mesorhabditis</taxon>
    </lineage>
</organism>
<dbReference type="AlphaFoldDB" id="A0AAF3ET94"/>
<proteinExistence type="predicted"/>